<reference evidence="3 4" key="1">
    <citation type="journal article" date="2007" name="Nature">
        <title>Light stimulates growth of proteorhodopsin-containing marine Flavobacteria.</title>
        <authorList>
            <person name="Gomez-Consarnau L."/>
            <person name="Gonzalez J.M."/>
            <person name="Coll-Llado M."/>
            <person name="Gourdon P."/>
            <person name="Pascher T."/>
            <person name="Neutze R."/>
            <person name="Pedros-Alio C."/>
            <person name="Pinhassi J."/>
        </authorList>
    </citation>
    <scope>NUCLEOTIDE SEQUENCE [LARGE SCALE GENOMIC DNA]</scope>
    <source>
        <strain evidence="3 4">MED217</strain>
    </source>
</reference>
<evidence type="ECO:0000259" key="2">
    <source>
        <dbReference type="PROSITE" id="PS50983"/>
    </source>
</evidence>
<dbReference type="Gene3D" id="3.40.50.1980">
    <property type="entry name" value="Nitrogenase molybdenum iron protein domain"/>
    <property type="match status" value="2"/>
</dbReference>
<dbReference type="AlphaFoldDB" id="A3XIE3"/>
<dbReference type="STRING" id="398720.MED217_15445"/>
<dbReference type="InterPro" id="IPR050902">
    <property type="entry name" value="ABC_Transporter_SBP"/>
</dbReference>
<dbReference type="InterPro" id="IPR002491">
    <property type="entry name" value="ABC_transptr_periplasmic_BD"/>
</dbReference>
<organism evidence="3 4">
    <name type="scientific">Leeuwenhoekiella blandensis (strain CECT 7118 / CCUG 51940 / KCTC 22103 / MED217)</name>
    <name type="common">Flavobacterium sp. (strain MED217)</name>
    <dbReference type="NCBI Taxonomy" id="398720"/>
    <lineage>
        <taxon>Bacteria</taxon>
        <taxon>Pseudomonadati</taxon>
        <taxon>Bacteroidota</taxon>
        <taxon>Flavobacteriia</taxon>
        <taxon>Flavobacteriales</taxon>
        <taxon>Flavobacteriaceae</taxon>
        <taxon>Leeuwenhoekiella</taxon>
    </lineage>
</organism>
<comment type="caution">
    <text evidence="3">The sequence shown here is derived from an EMBL/GenBank/DDBJ whole genome shotgun (WGS) entry which is preliminary data.</text>
</comment>
<gene>
    <name evidence="3" type="ORF">MED217_15445</name>
</gene>
<dbReference type="EMBL" id="AANC01000001">
    <property type="protein sequence ID" value="EAQ50950.1"/>
    <property type="molecule type" value="Genomic_DNA"/>
</dbReference>
<keyword evidence="1" id="KW-0732">Signal</keyword>
<dbReference type="PANTHER" id="PTHR30535">
    <property type="entry name" value="VITAMIN B12-BINDING PROTEIN"/>
    <property type="match status" value="1"/>
</dbReference>
<accession>A3XIE3</accession>
<evidence type="ECO:0000313" key="3">
    <source>
        <dbReference type="EMBL" id="EAQ50950.1"/>
    </source>
</evidence>
<dbReference type="PROSITE" id="PS50983">
    <property type="entry name" value="FE_B12_PBP"/>
    <property type="match status" value="1"/>
</dbReference>
<feature type="domain" description="Fe/B12 periplasmic-binding" evidence="2">
    <location>
        <begin position="17"/>
        <end position="259"/>
    </location>
</feature>
<dbReference type="PANTHER" id="PTHR30535:SF35">
    <property type="entry name" value="PERIPLASMIC BINDING PROTEIN"/>
    <property type="match status" value="1"/>
</dbReference>
<dbReference type="OrthoDB" id="9816357at2"/>
<dbReference type="HOGENOM" id="CLU_038034_2_7_10"/>
<evidence type="ECO:0000313" key="4">
    <source>
        <dbReference type="Proteomes" id="UP000001601"/>
    </source>
</evidence>
<dbReference type="Proteomes" id="UP000001601">
    <property type="component" value="Unassembled WGS sequence"/>
</dbReference>
<keyword evidence="4" id="KW-1185">Reference proteome</keyword>
<evidence type="ECO:0000256" key="1">
    <source>
        <dbReference type="ARBA" id="ARBA00022729"/>
    </source>
</evidence>
<sequence length="259" mass="29566">MLDQLGREINLKNTPKRIVCLVPSLTELLVDLGLSDWLVGVTKFCIHPENLRKQKTIVGGTKSIHADRIAALKPDFILCNKEENTQEIVVACEQIAPVYVSDINDFDSFYSFVDDLGTLLRCKPQAEALVTAVKNRLEQFRAKMVSEPVRSVLYIIWKDPLMAAGRVTFINVLLEVCGFRNSIAEEHSRYPEVDSELLKKADYVLLSSEPFPFSEKHIAEFETQTEAQILCVDGEYFSWYGSRLLKAFDYFQDLVFQMK</sequence>
<dbReference type="NCBIfam" id="NF038402">
    <property type="entry name" value="TroA_like"/>
    <property type="match status" value="1"/>
</dbReference>
<proteinExistence type="predicted"/>
<protein>
    <submittedName>
        <fullName evidence="3">Predicted ABC-type Fe3+-hydroxamate transport system, periplasmic component</fullName>
    </submittedName>
</protein>
<dbReference type="SUPFAM" id="SSF53807">
    <property type="entry name" value="Helical backbone' metal receptor"/>
    <property type="match status" value="1"/>
</dbReference>
<name>A3XIE3_LEEBM</name>
<dbReference type="RefSeq" id="WP_009781433.1">
    <property type="nucleotide sequence ID" value="NZ_CH672395.1"/>
</dbReference>
<dbReference type="InterPro" id="IPR054828">
    <property type="entry name" value="Vit_B12_bind_prot"/>
</dbReference>
<dbReference type="Pfam" id="PF01497">
    <property type="entry name" value="Peripla_BP_2"/>
    <property type="match status" value="1"/>
</dbReference>
<dbReference type="eggNOG" id="COG0614">
    <property type="taxonomic scope" value="Bacteria"/>
</dbReference>